<keyword evidence="2" id="KW-1185">Reference proteome</keyword>
<organism evidence="1 2">
    <name type="scientific">uncultured phage cr150_1</name>
    <dbReference type="NCBI Taxonomy" id="2986413"/>
    <lineage>
        <taxon>Viruses</taxon>
        <taxon>Duplodnaviria</taxon>
        <taxon>Heunggongvirae</taxon>
        <taxon>Uroviricota</taxon>
        <taxon>Caudoviricetes</taxon>
        <taxon>Crassvirales</taxon>
        <taxon>Suoliviridae</taxon>
        <taxon>Loutivirinae</taxon>
        <taxon>Blohavirus</taxon>
        <taxon>Blohavirus faecalis</taxon>
    </lineage>
</organism>
<dbReference type="GeneID" id="75687412"/>
<dbReference type="RefSeq" id="YP_010509914.1">
    <property type="nucleotide sequence ID" value="NC_067213.1"/>
</dbReference>
<dbReference type="KEGG" id="vg:75687412"/>
<gene>
    <name evidence="1" type="primary">gp_73475</name>
</gene>
<sequence>MSLSDCIFIPTDEDEEYVDALADALEYYGGYE</sequence>
<dbReference type="Proteomes" id="UP000827937">
    <property type="component" value="Segment"/>
</dbReference>
<reference evidence="1 2" key="1">
    <citation type="submission" date="2021-04" db="EMBL/GenBank/DDBJ databases">
        <authorList>
            <person name="Shkoporov A.N."/>
            <person name="Stockdale S.R."/>
            <person name="Guerin E."/>
            <person name="Ross R.P."/>
            <person name="Hill C."/>
        </authorList>
    </citation>
    <scope>NUCLEOTIDE SEQUENCE [LARGE SCALE GENOMIC DNA]</scope>
    <source>
        <strain evidence="2">cr150_1</strain>
    </source>
</reference>
<accession>A0AAE7RZE5</accession>
<evidence type="ECO:0000313" key="1">
    <source>
        <dbReference type="EMBL" id="QWM90974.1"/>
    </source>
</evidence>
<evidence type="ECO:0000313" key="2">
    <source>
        <dbReference type="Proteomes" id="UP000827937"/>
    </source>
</evidence>
<name>A0AAE7RZE5_9CAUD</name>
<dbReference type="EMBL" id="MZ130495">
    <property type="protein sequence ID" value="QWM90974.1"/>
    <property type="molecule type" value="Genomic_DNA"/>
</dbReference>
<proteinExistence type="predicted"/>
<protein>
    <submittedName>
        <fullName evidence="1">Uncharacterized protein</fullName>
    </submittedName>
</protein>